<gene>
    <name evidence="1" type="ORF">HF685_03755</name>
</gene>
<dbReference type="RefSeq" id="WP_168818356.1">
    <property type="nucleotide sequence ID" value="NZ_CP051217.1"/>
</dbReference>
<name>A0A6H2DKK0_9SPHN</name>
<evidence type="ECO:0000313" key="1">
    <source>
        <dbReference type="EMBL" id="QJB68513.1"/>
    </source>
</evidence>
<keyword evidence="2" id="KW-1185">Reference proteome</keyword>
<protein>
    <recommendedName>
        <fullName evidence="3">DUF429 domain-containing protein</fullName>
    </recommendedName>
</protein>
<dbReference type="KEGG" id="phao:HF685_03755"/>
<evidence type="ECO:0008006" key="3">
    <source>
        <dbReference type="Google" id="ProtNLM"/>
    </source>
</evidence>
<organism evidence="1 2">
    <name type="scientific">Parasphingorhabdus halotolerans</name>
    <dbReference type="NCBI Taxonomy" id="2725558"/>
    <lineage>
        <taxon>Bacteria</taxon>
        <taxon>Pseudomonadati</taxon>
        <taxon>Pseudomonadota</taxon>
        <taxon>Alphaproteobacteria</taxon>
        <taxon>Sphingomonadales</taxon>
        <taxon>Sphingomonadaceae</taxon>
        <taxon>Parasphingorhabdus</taxon>
    </lineage>
</organism>
<proteinExistence type="predicted"/>
<dbReference type="AlphaFoldDB" id="A0A6H2DKK0"/>
<reference evidence="1 2" key="1">
    <citation type="submission" date="2020-04" db="EMBL/GenBank/DDBJ databases">
        <title>Genome sequence for Sphingorhabdus sp. strain M1.</title>
        <authorList>
            <person name="Park S.-J."/>
        </authorList>
    </citation>
    <scope>NUCLEOTIDE SEQUENCE [LARGE SCALE GENOMIC DNA]</scope>
    <source>
        <strain evidence="1 2">JK6</strain>
    </source>
</reference>
<sequence length="296" mass="32199">MRRFSQYACVDWSGANIERPAGIAVATIGSVGPPALVPASQTGSANPRWSRDDIRGWLITLAGNHQDILIGFDLSMGFPFLDEDTYFPEWHSSPTSARALWELVDGICATDPFFGVASFLDHPQASRHFRHGKGYLGDLFRGGTGRLRVVEQHQRETGQGNSASCFNLVGASQVGKSSLTGMRMLHQLTGAIPIWPFDPLPQRGPVIVEIYTTIAALAAGLPKGKSKVRDRTGLKQALGNLGTPCPPRLLSYDDHSTDALITAAWMKQVAGDTRLWEPSKLTDEIAQKEGWTFGVV</sequence>
<evidence type="ECO:0000313" key="2">
    <source>
        <dbReference type="Proteomes" id="UP000501600"/>
    </source>
</evidence>
<accession>A0A6H2DKK0</accession>
<dbReference type="EMBL" id="CP051217">
    <property type="protein sequence ID" value="QJB68513.1"/>
    <property type="molecule type" value="Genomic_DNA"/>
</dbReference>
<dbReference type="Proteomes" id="UP000501600">
    <property type="component" value="Chromosome"/>
</dbReference>